<dbReference type="InterPro" id="IPR035965">
    <property type="entry name" value="PAS-like_dom_sf"/>
</dbReference>
<evidence type="ECO:0000259" key="13">
    <source>
        <dbReference type="PROSITE" id="PS50112"/>
    </source>
</evidence>
<evidence type="ECO:0000256" key="10">
    <source>
        <dbReference type="SAM" id="Coils"/>
    </source>
</evidence>
<keyword evidence="7 15" id="KW-0418">Kinase</keyword>
<dbReference type="InterPro" id="IPR036890">
    <property type="entry name" value="HATPase_C_sf"/>
</dbReference>
<dbReference type="SMART" id="SM00387">
    <property type="entry name" value="HATPase_c"/>
    <property type="match status" value="1"/>
</dbReference>
<evidence type="ECO:0000256" key="11">
    <source>
        <dbReference type="SAM" id="Phobius"/>
    </source>
</evidence>
<comment type="caution">
    <text evidence="15">The sequence shown here is derived from an EMBL/GenBank/DDBJ whole genome shotgun (WGS) entry which is preliminary data.</text>
</comment>
<dbReference type="Pfam" id="PF17149">
    <property type="entry name" value="CHASE5"/>
    <property type="match status" value="1"/>
</dbReference>
<dbReference type="Proteomes" id="UP000651977">
    <property type="component" value="Unassembled WGS sequence"/>
</dbReference>
<evidence type="ECO:0000256" key="1">
    <source>
        <dbReference type="ARBA" id="ARBA00000085"/>
    </source>
</evidence>
<comment type="subcellular location">
    <subcellularLocation>
        <location evidence="2">Membrane</location>
    </subcellularLocation>
</comment>
<evidence type="ECO:0000256" key="4">
    <source>
        <dbReference type="ARBA" id="ARBA00022553"/>
    </source>
</evidence>
<evidence type="ECO:0000256" key="5">
    <source>
        <dbReference type="ARBA" id="ARBA00022679"/>
    </source>
</evidence>
<evidence type="ECO:0000256" key="3">
    <source>
        <dbReference type="ARBA" id="ARBA00012438"/>
    </source>
</evidence>
<name>A0ABQ1I5Y2_9ALTE</name>
<feature type="domain" description="Histidine kinase" evidence="12">
    <location>
        <begin position="431"/>
        <end position="663"/>
    </location>
</feature>
<evidence type="ECO:0000259" key="12">
    <source>
        <dbReference type="PROSITE" id="PS50109"/>
    </source>
</evidence>
<dbReference type="CDD" id="cd00082">
    <property type="entry name" value="HisKA"/>
    <property type="match status" value="1"/>
</dbReference>
<dbReference type="InterPro" id="IPR000014">
    <property type="entry name" value="PAS"/>
</dbReference>
<evidence type="ECO:0000256" key="9">
    <source>
        <dbReference type="ARBA" id="ARBA00023012"/>
    </source>
</evidence>
<dbReference type="SUPFAM" id="SSF55874">
    <property type="entry name" value="ATPase domain of HSP90 chaperone/DNA topoisomerase II/histidine kinase"/>
    <property type="match status" value="1"/>
</dbReference>
<dbReference type="Gene3D" id="3.30.450.20">
    <property type="entry name" value="PAS domain"/>
    <property type="match status" value="1"/>
</dbReference>
<dbReference type="Pfam" id="PF00989">
    <property type="entry name" value="PAS"/>
    <property type="match status" value="1"/>
</dbReference>
<accession>A0ABQ1I5Y2</accession>
<feature type="domain" description="PAS" evidence="13">
    <location>
        <begin position="257"/>
        <end position="323"/>
    </location>
</feature>
<dbReference type="InterPro" id="IPR013767">
    <property type="entry name" value="PAS_fold"/>
</dbReference>
<evidence type="ECO:0000313" key="16">
    <source>
        <dbReference type="Proteomes" id="UP000651977"/>
    </source>
</evidence>
<organism evidence="15 16">
    <name type="scientific">Agarivorans gilvus</name>
    <dbReference type="NCBI Taxonomy" id="680279"/>
    <lineage>
        <taxon>Bacteria</taxon>
        <taxon>Pseudomonadati</taxon>
        <taxon>Pseudomonadota</taxon>
        <taxon>Gammaproteobacteria</taxon>
        <taxon>Alteromonadales</taxon>
        <taxon>Alteromonadaceae</taxon>
        <taxon>Agarivorans</taxon>
    </lineage>
</organism>
<keyword evidence="11" id="KW-0472">Membrane</keyword>
<dbReference type="PANTHER" id="PTHR43065">
    <property type="entry name" value="SENSOR HISTIDINE KINASE"/>
    <property type="match status" value="1"/>
</dbReference>
<dbReference type="PANTHER" id="PTHR43065:SF47">
    <property type="match status" value="1"/>
</dbReference>
<dbReference type="NCBIfam" id="TIGR00229">
    <property type="entry name" value="sensory_box"/>
    <property type="match status" value="1"/>
</dbReference>
<dbReference type="SUPFAM" id="SSF47384">
    <property type="entry name" value="Homodimeric domain of signal transducing histidine kinase"/>
    <property type="match status" value="1"/>
</dbReference>
<dbReference type="InterPro" id="IPR033414">
    <property type="entry name" value="Sensor_dom"/>
</dbReference>
<dbReference type="PRINTS" id="PR00344">
    <property type="entry name" value="BCTRLSENSOR"/>
</dbReference>
<evidence type="ECO:0000256" key="2">
    <source>
        <dbReference type="ARBA" id="ARBA00004370"/>
    </source>
</evidence>
<dbReference type="PROSITE" id="PS50885">
    <property type="entry name" value="HAMP"/>
    <property type="match status" value="1"/>
</dbReference>
<keyword evidence="4" id="KW-0597">Phosphoprotein</keyword>
<keyword evidence="6" id="KW-0547">Nucleotide-binding</keyword>
<keyword evidence="11" id="KW-0812">Transmembrane</keyword>
<keyword evidence="10" id="KW-0175">Coiled coil</keyword>
<dbReference type="CDD" id="cd00130">
    <property type="entry name" value="PAS"/>
    <property type="match status" value="1"/>
</dbReference>
<dbReference type="SUPFAM" id="SSF55785">
    <property type="entry name" value="PYP-like sensor domain (PAS domain)"/>
    <property type="match status" value="1"/>
</dbReference>
<proteinExistence type="predicted"/>
<evidence type="ECO:0000259" key="14">
    <source>
        <dbReference type="PROSITE" id="PS50885"/>
    </source>
</evidence>
<dbReference type="InterPro" id="IPR005467">
    <property type="entry name" value="His_kinase_dom"/>
</dbReference>
<feature type="transmembrane region" description="Helical" evidence="11">
    <location>
        <begin position="165"/>
        <end position="190"/>
    </location>
</feature>
<evidence type="ECO:0000256" key="8">
    <source>
        <dbReference type="ARBA" id="ARBA00022840"/>
    </source>
</evidence>
<evidence type="ECO:0000256" key="7">
    <source>
        <dbReference type="ARBA" id="ARBA00022777"/>
    </source>
</evidence>
<dbReference type="InterPro" id="IPR003660">
    <property type="entry name" value="HAMP_dom"/>
</dbReference>
<dbReference type="EC" id="2.7.13.3" evidence="3"/>
<keyword evidence="9" id="KW-0902">Two-component regulatory system</keyword>
<feature type="transmembrane region" description="Helical" evidence="11">
    <location>
        <begin position="32"/>
        <end position="50"/>
    </location>
</feature>
<keyword evidence="11" id="KW-1133">Transmembrane helix</keyword>
<sequence>MDNNNKTSVSQNTGLWHKLALNKGTNSLSLRMLSYILICSTLLALIITLIQLRYDYKQDVEVIEESIDQIEVSFLQPIAASLWNLDEEQVEVQIEGIMNLPNMQYVLVKEILGSSEVPLLARGRSADHYDLSQEFELIYQGEMVGKLFVAASLEQVYQRLWQKAILILVSQTIKTLVVSIGILFIIYYIIVRHLNTIVDYTRNLDLDNLGAPLKLDASGKPRNDELGELVNTLNQMTQKIDHEFAQKLKATEQLAHERDFSATVINASNAVIVTLDNQLNVLTANPAGVMLTGFHQDELVGQNWLSVFIDNDMREKIENDLRQLRVIQDQELTLTDQANNKYTLLWTFVPFYEGNHVSRMIAFGYDVTPLKRVENEIKKLNDELEQKVQSRTERLEESNLQLASAFDKLKNAQQSLVEAEKMASLGGLVAGVAHEINTPIGISVTAASYLQEQSNQLKKNIESGKLSRKLMEKLIENLNQSTELLLNNLRRASDLISSFKQVAVDQSSEACYTFNLNENVNQVITSLGHKIRRSGCEIVVDCPSDLELYSFPGSFTQIYSNLILNSVKHGFEDWDGEKRINISIQKENDQLHIDYHDSGRGVDSDIAQRIFDPFVTSKRGQGGSGLGTHIVYNLVVQLLKGHIAFDSQSGEGVHFSIRIPYQAQKAD</sequence>
<dbReference type="GO" id="GO:0016301">
    <property type="term" value="F:kinase activity"/>
    <property type="evidence" value="ECO:0007669"/>
    <property type="project" value="UniProtKB-KW"/>
</dbReference>
<dbReference type="SMART" id="SM00091">
    <property type="entry name" value="PAS"/>
    <property type="match status" value="1"/>
</dbReference>
<feature type="domain" description="HAMP" evidence="14">
    <location>
        <begin position="188"/>
        <end position="245"/>
    </location>
</feature>
<dbReference type="InterPro" id="IPR003661">
    <property type="entry name" value="HisK_dim/P_dom"/>
</dbReference>
<dbReference type="PROSITE" id="PS50112">
    <property type="entry name" value="PAS"/>
    <property type="match status" value="1"/>
</dbReference>
<dbReference type="CDD" id="cd06225">
    <property type="entry name" value="HAMP"/>
    <property type="match status" value="1"/>
</dbReference>
<dbReference type="PROSITE" id="PS50109">
    <property type="entry name" value="HIS_KIN"/>
    <property type="match status" value="1"/>
</dbReference>
<dbReference type="SMART" id="SM00304">
    <property type="entry name" value="HAMP"/>
    <property type="match status" value="1"/>
</dbReference>
<keyword evidence="8" id="KW-0067">ATP-binding</keyword>
<dbReference type="InterPro" id="IPR003594">
    <property type="entry name" value="HATPase_dom"/>
</dbReference>
<dbReference type="InterPro" id="IPR036097">
    <property type="entry name" value="HisK_dim/P_sf"/>
</dbReference>
<comment type="catalytic activity">
    <reaction evidence="1">
        <text>ATP + protein L-histidine = ADP + protein N-phospho-L-histidine.</text>
        <dbReference type="EC" id="2.7.13.3"/>
    </reaction>
</comment>
<dbReference type="Pfam" id="PF02518">
    <property type="entry name" value="HATPase_c"/>
    <property type="match status" value="1"/>
</dbReference>
<gene>
    <name evidence="15" type="ORF">GCM10007414_26790</name>
</gene>
<keyword evidence="5" id="KW-0808">Transferase</keyword>
<dbReference type="Gene3D" id="6.10.340.10">
    <property type="match status" value="1"/>
</dbReference>
<evidence type="ECO:0000256" key="6">
    <source>
        <dbReference type="ARBA" id="ARBA00022741"/>
    </source>
</evidence>
<keyword evidence="16" id="KW-1185">Reference proteome</keyword>
<dbReference type="Gene3D" id="1.10.287.130">
    <property type="match status" value="1"/>
</dbReference>
<protein>
    <recommendedName>
        <fullName evidence="3">histidine kinase</fullName>
        <ecNumber evidence="3">2.7.13.3</ecNumber>
    </recommendedName>
</protein>
<reference evidence="16" key="1">
    <citation type="journal article" date="2019" name="Int. J. Syst. Evol. Microbiol.">
        <title>The Global Catalogue of Microorganisms (GCM) 10K type strain sequencing project: providing services to taxonomists for standard genome sequencing and annotation.</title>
        <authorList>
            <consortium name="The Broad Institute Genomics Platform"/>
            <consortium name="The Broad Institute Genome Sequencing Center for Infectious Disease"/>
            <person name="Wu L."/>
            <person name="Ma J."/>
        </authorList>
    </citation>
    <scope>NUCLEOTIDE SEQUENCE [LARGE SCALE GENOMIC DNA]</scope>
    <source>
        <strain evidence="16">CGMCC 1.10131</strain>
    </source>
</reference>
<dbReference type="RefSeq" id="WP_055733833.1">
    <property type="nucleotide sequence ID" value="NZ_BMDY01000016.1"/>
</dbReference>
<dbReference type="InterPro" id="IPR004358">
    <property type="entry name" value="Sig_transdc_His_kin-like_C"/>
</dbReference>
<dbReference type="EMBL" id="BMDY01000016">
    <property type="protein sequence ID" value="GGB11925.1"/>
    <property type="molecule type" value="Genomic_DNA"/>
</dbReference>
<feature type="coiled-coil region" evidence="10">
    <location>
        <begin position="370"/>
        <end position="422"/>
    </location>
</feature>
<dbReference type="Gene3D" id="3.30.565.10">
    <property type="entry name" value="Histidine kinase-like ATPase, C-terminal domain"/>
    <property type="match status" value="1"/>
</dbReference>
<evidence type="ECO:0000313" key="15">
    <source>
        <dbReference type="EMBL" id="GGB11925.1"/>
    </source>
</evidence>